<dbReference type="AlphaFoldDB" id="A0A9Q3KKJ7"/>
<name>A0A9Q3KKJ7_9BASI</name>
<comment type="caution">
    <text evidence="2">The sequence shown here is derived from an EMBL/GenBank/DDBJ whole genome shotgun (WGS) entry which is preliminary data.</text>
</comment>
<feature type="compositionally biased region" description="Polar residues" evidence="1">
    <location>
        <begin position="148"/>
        <end position="169"/>
    </location>
</feature>
<evidence type="ECO:0000256" key="1">
    <source>
        <dbReference type="SAM" id="MobiDB-lite"/>
    </source>
</evidence>
<feature type="compositionally biased region" description="Basic and acidic residues" evidence="1">
    <location>
        <begin position="32"/>
        <end position="42"/>
    </location>
</feature>
<protein>
    <submittedName>
        <fullName evidence="2">Uncharacterized protein</fullName>
    </submittedName>
</protein>
<keyword evidence="3" id="KW-1185">Reference proteome</keyword>
<dbReference type="EMBL" id="AVOT02114994">
    <property type="protein sequence ID" value="MBW0583380.1"/>
    <property type="molecule type" value="Genomic_DNA"/>
</dbReference>
<gene>
    <name evidence="2" type="ORF">O181_123095</name>
</gene>
<feature type="region of interest" description="Disordered" evidence="1">
    <location>
        <begin position="1"/>
        <end position="58"/>
    </location>
</feature>
<organism evidence="2 3">
    <name type="scientific">Austropuccinia psidii MF-1</name>
    <dbReference type="NCBI Taxonomy" id="1389203"/>
    <lineage>
        <taxon>Eukaryota</taxon>
        <taxon>Fungi</taxon>
        <taxon>Dikarya</taxon>
        <taxon>Basidiomycota</taxon>
        <taxon>Pucciniomycotina</taxon>
        <taxon>Pucciniomycetes</taxon>
        <taxon>Pucciniales</taxon>
        <taxon>Sphaerophragmiaceae</taxon>
        <taxon>Austropuccinia</taxon>
    </lineage>
</organism>
<sequence length="215" mass="24883">MPSTRSGASYKPSSRSKKGHRRDYGRSQSETEGQRSVKDFHNNKLSNSDADETILTSKRADTATRSSVEIYKASHKAYNNVLQHKEYQILGDLWKNCMNSYLTVRKLLGHPNTFKVLNGWHPLMEKKNMMLLLKNGGKKPTTTKESAKTSPSGQQKQFQCEKTATSSNKMAKGRHQPQILTVKATGFQRFSRMPWKMCFRWPEPLWNYRRRRKPD</sequence>
<reference evidence="2" key="1">
    <citation type="submission" date="2021-03" db="EMBL/GenBank/DDBJ databases">
        <title>Draft genome sequence of rust myrtle Austropuccinia psidii MF-1, a brazilian biotype.</title>
        <authorList>
            <person name="Quecine M.C."/>
            <person name="Pachon D.M.R."/>
            <person name="Bonatelli M.L."/>
            <person name="Correr F.H."/>
            <person name="Franceschini L.M."/>
            <person name="Leite T.F."/>
            <person name="Margarido G.R.A."/>
            <person name="Almeida C.A."/>
            <person name="Ferrarezi J.A."/>
            <person name="Labate C.A."/>
        </authorList>
    </citation>
    <scope>NUCLEOTIDE SEQUENCE</scope>
    <source>
        <strain evidence="2">MF-1</strain>
    </source>
</reference>
<feature type="region of interest" description="Disordered" evidence="1">
    <location>
        <begin position="137"/>
        <end position="176"/>
    </location>
</feature>
<evidence type="ECO:0000313" key="2">
    <source>
        <dbReference type="EMBL" id="MBW0583380.1"/>
    </source>
</evidence>
<evidence type="ECO:0000313" key="3">
    <source>
        <dbReference type="Proteomes" id="UP000765509"/>
    </source>
</evidence>
<feature type="compositionally biased region" description="Polar residues" evidence="1">
    <location>
        <begin position="1"/>
        <end position="13"/>
    </location>
</feature>
<accession>A0A9Q3KKJ7</accession>
<dbReference type="Proteomes" id="UP000765509">
    <property type="component" value="Unassembled WGS sequence"/>
</dbReference>
<proteinExistence type="predicted"/>
<feature type="compositionally biased region" description="Basic residues" evidence="1">
    <location>
        <begin position="14"/>
        <end position="23"/>
    </location>
</feature>